<evidence type="ECO:0000313" key="4">
    <source>
        <dbReference type="Proteomes" id="UP000440096"/>
    </source>
</evidence>
<keyword evidence="4" id="KW-1185">Reference proteome</keyword>
<reference evidence="3 4" key="1">
    <citation type="submission" date="2019-11" db="EMBL/GenBank/DDBJ databases">
        <title>Draft genome of Amycolatopsis RM579.</title>
        <authorList>
            <person name="Duangmal K."/>
            <person name="Mingma R."/>
        </authorList>
    </citation>
    <scope>NUCLEOTIDE SEQUENCE [LARGE SCALE GENOMIC DNA]</scope>
    <source>
        <strain evidence="3 4">RM579</strain>
    </source>
</reference>
<evidence type="ECO:0000256" key="2">
    <source>
        <dbReference type="SAM" id="Phobius"/>
    </source>
</evidence>
<name>A0A6N7YVF5_9PSEU</name>
<evidence type="ECO:0008006" key="5">
    <source>
        <dbReference type="Google" id="ProtNLM"/>
    </source>
</evidence>
<dbReference type="Proteomes" id="UP000440096">
    <property type="component" value="Unassembled WGS sequence"/>
</dbReference>
<evidence type="ECO:0000313" key="3">
    <source>
        <dbReference type="EMBL" id="MTD52853.1"/>
    </source>
</evidence>
<accession>A0A6N7YVF5</accession>
<dbReference type="EMBL" id="WMBA01000002">
    <property type="protein sequence ID" value="MTD52853.1"/>
    <property type="molecule type" value="Genomic_DNA"/>
</dbReference>
<keyword evidence="2" id="KW-0812">Transmembrane</keyword>
<dbReference type="AlphaFoldDB" id="A0A6N7YVF5"/>
<proteinExistence type="predicted"/>
<protein>
    <recommendedName>
        <fullName evidence="5">DUF4145 domain-containing protein</fullName>
    </recommendedName>
</protein>
<gene>
    <name evidence="3" type="ORF">GKO32_02515</name>
</gene>
<comment type="caution">
    <text evidence="3">The sequence shown here is derived from an EMBL/GenBank/DDBJ whole genome shotgun (WGS) entry which is preliminary data.</text>
</comment>
<keyword evidence="2" id="KW-0472">Membrane</keyword>
<organism evidence="3 4">
    <name type="scientific">Amycolatopsis pithecellobii</name>
    <dbReference type="NCBI Taxonomy" id="664692"/>
    <lineage>
        <taxon>Bacteria</taxon>
        <taxon>Bacillati</taxon>
        <taxon>Actinomycetota</taxon>
        <taxon>Actinomycetes</taxon>
        <taxon>Pseudonocardiales</taxon>
        <taxon>Pseudonocardiaceae</taxon>
        <taxon>Amycolatopsis</taxon>
    </lineage>
</organism>
<sequence length="244" mass="26714">MSWLEFGVGIASALAWPVGVVVLVFLLREQVRRILDSRVIKSVKAGPFEMQFEQGLQQASQEIGKAAAESIQSGVKPEPSPRDQESIEGTASGEVPPREGTAPGKVQHDDDVDRQGVAGVFEPAQVLDDFWDEVVDALEASPWAGAMLSFSRLEQYLQFRLGCIVQDKKKNYVPLGYMIKLAGDRGLFEPGELNALREVVNLRNSLVHPKPGDGITLAQALRYSKLVKQLIVAAETNLGRTNFS</sequence>
<evidence type="ECO:0000256" key="1">
    <source>
        <dbReference type="SAM" id="MobiDB-lite"/>
    </source>
</evidence>
<feature type="transmembrane region" description="Helical" evidence="2">
    <location>
        <begin position="6"/>
        <end position="27"/>
    </location>
</feature>
<keyword evidence="2" id="KW-1133">Transmembrane helix</keyword>
<feature type="region of interest" description="Disordered" evidence="1">
    <location>
        <begin position="67"/>
        <end position="110"/>
    </location>
</feature>